<evidence type="ECO:0000313" key="2">
    <source>
        <dbReference type="EMBL" id="GAN05442.1"/>
    </source>
</evidence>
<dbReference type="PANTHER" id="PTHR10491">
    <property type="entry name" value="DTDP-4-DEHYDRORHAMNOSE REDUCTASE"/>
    <property type="match status" value="1"/>
</dbReference>
<dbReference type="STRING" id="91626.A0A0C9MQ73"/>
<dbReference type="FunFam" id="3.40.50.720:FF:000357">
    <property type="entry name" value="Methionine adenosyltransferase 2 subunit beta"/>
    <property type="match status" value="1"/>
</dbReference>
<dbReference type="InterPro" id="IPR005913">
    <property type="entry name" value="dTDP_dehydrorham_reduct"/>
</dbReference>
<dbReference type="CDD" id="cd05254">
    <property type="entry name" value="dTDP_HR_like_SDR_e"/>
    <property type="match status" value="1"/>
</dbReference>
<name>A0A0C9MQ73_9FUNG</name>
<dbReference type="InterPro" id="IPR029903">
    <property type="entry name" value="RmlD-like-bd"/>
</dbReference>
<dbReference type="Gene3D" id="3.40.50.720">
    <property type="entry name" value="NAD(P)-binding Rossmann-like Domain"/>
    <property type="match status" value="1"/>
</dbReference>
<dbReference type="PANTHER" id="PTHR10491:SF4">
    <property type="entry name" value="METHIONINE ADENOSYLTRANSFERASE 2 SUBUNIT BETA"/>
    <property type="match status" value="1"/>
</dbReference>
<proteinExistence type="predicted"/>
<dbReference type="SUPFAM" id="SSF51735">
    <property type="entry name" value="NAD(P)-binding Rossmann-fold domains"/>
    <property type="match status" value="1"/>
</dbReference>
<dbReference type="Pfam" id="PF04321">
    <property type="entry name" value="RmlD_sub_bind"/>
    <property type="match status" value="1"/>
</dbReference>
<dbReference type="Proteomes" id="UP000053815">
    <property type="component" value="Unassembled WGS sequence"/>
</dbReference>
<evidence type="ECO:0000313" key="3">
    <source>
        <dbReference type="Proteomes" id="UP000053815"/>
    </source>
</evidence>
<reference evidence="2" key="1">
    <citation type="submission" date="2014-09" db="EMBL/GenBank/DDBJ databases">
        <title>Draft genome sequence of an oleaginous Mucoromycotina fungus Mucor ambiguus NBRC6742.</title>
        <authorList>
            <person name="Takeda I."/>
            <person name="Yamane N."/>
            <person name="Morita T."/>
            <person name="Tamano K."/>
            <person name="Machida M."/>
            <person name="Baker S."/>
            <person name="Koike H."/>
        </authorList>
    </citation>
    <scope>NUCLEOTIDE SEQUENCE</scope>
    <source>
        <strain evidence="2">NBRC 6742</strain>
    </source>
</reference>
<sequence>MKTVITGASGLLGRATVKQFKDAGCQGKSNHFDNNNGSDIALPLIVVGTAFSRSKGDLIKLDLTDANAVDHFLKEQKPDVLVHCAAERRPDVAERDQDAVLRLNVETPRNLGKICKNNGIMLIYISTDYVFDGTAPPYEVEDKPNPLNFYGQTKLDGEEAIKSVYPEVVILRVPILYGCTEYNAESAINVLIDVVLNHDKKVTVDNVASRYPTNVEDVGRVLKDLAVAKVENHKDIRGIYHFSGEESITKYQVCEIIGKILNAPIDHLTPQDTVDRAAAVSRPENSHLSSKRLQDSGIDTNCVRFATWFSENLGPKDK</sequence>
<feature type="domain" description="RmlD-like substrate binding" evidence="1">
    <location>
        <begin position="1"/>
        <end position="297"/>
    </location>
</feature>
<evidence type="ECO:0000259" key="1">
    <source>
        <dbReference type="Pfam" id="PF04321"/>
    </source>
</evidence>
<dbReference type="OrthoDB" id="6235964at2759"/>
<dbReference type="InterPro" id="IPR036291">
    <property type="entry name" value="NAD(P)-bd_dom_sf"/>
</dbReference>
<dbReference type="GO" id="GO:0048270">
    <property type="term" value="F:methionine adenosyltransferase regulator activity"/>
    <property type="evidence" value="ECO:0007669"/>
    <property type="project" value="TreeGrafter"/>
</dbReference>
<dbReference type="EMBL" id="DF836380">
    <property type="protein sequence ID" value="GAN05442.1"/>
    <property type="molecule type" value="Genomic_DNA"/>
</dbReference>
<dbReference type="AlphaFoldDB" id="A0A0C9MQ73"/>
<gene>
    <name evidence="2" type="ORF">MAM1_0091c04913</name>
</gene>
<dbReference type="GO" id="GO:0006556">
    <property type="term" value="P:S-adenosylmethionine biosynthetic process"/>
    <property type="evidence" value="ECO:0007669"/>
    <property type="project" value="UniProtKB-UniPathway"/>
</dbReference>
<keyword evidence="3" id="KW-1185">Reference proteome</keyword>
<dbReference type="UniPathway" id="UPA00315">
    <property type="reaction ID" value="UER00080"/>
</dbReference>
<organism evidence="2">
    <name type="scientific">Mucor ambiguus</name>
    <dbReference type="NCBI Taxonomy" id="91626"/>
    <lineage>
        <taxon>Eukaryota</taxon>
        <taxon>Fungi</taxon>
        <taxon>Fungi incertae sedis</taxon>
        <taxon>Mucoromycota</taxon>
        <taxon>Mucoromycotina</taxon>
        <taxon>Mucoromycetes</taxon>
        <taxon>Mucorales</taxon>
        <taxon>Mucorineae</taxon>
        <taxon>Mucoraceae</taxon>
        <taxon>Mucor</taxon>
    </lineage>
</organism>
<accession>A0A0C9MQ73</accession>
<dbReference type="GO" id="GO:0048269">
    <property type="term" value="C:methionine adenosyltransferase complex"/>
    <property type="evidence" value="ECO:0007669"/>
    <property type="project" value="TreeGrafter"/>
</dbReference>
<protein>
    <submittedName>
        <fullName evidence="2">NAD-P-binding protein</fullName>
    </submittedName>
</protein>